<keyword evidence="2" id="KW-1133">Transmembrane helix</keyword>
<name>A0A6A6NUC8_9PEZI</name>
<feature type="region of interest" description="Disordered" evidence="1">
    <location>
        <begin position="247"/>
        <end position="293"/>
    </location>
</feature>
<keyword evidence="4" id="KW-1185">Reference proteome</keyword>
<evidence type="ECO:0000256" key="1">
    <source>
        <dbReference type="SAM" id="MobiDB-lite"/>
    </source>
</evidence>
<keyword evidence="2" id="KW-0812">Transmembrane</keyword>
<proteinExistence type="predicted"/>
<keyword evidence="2" id="KW-0472">Membrane</keyword>
<protein>
    <recommendedName>
        <fullName evidence="5">Transmembrane protein</fullName>
    </recommendedName>
</protein>
<dbReference type="Proteomes" id="UP000799766">
    <property type="component" value="Unassembled WGS sequence"/>
</dbReference>
<gene>
    <name evidence="3" type="ORF">BDY21DRAFT_351445</name>
</gene>
<dbReference type="AlphaFoldDB" id="A0A6A6NUC8"/>
<feature type="compositionally biased region" description="Polar residues" evidence="1">
    <location>
        <begin position="247"/>
        <end position="256"/>
    </location>
</feature>
<accession>A0A6A6NUC8</accession>
<organism evidence="3 4">
    <name type="scientific">Lineolata rhizophorae</name>
    <dbReference type="NCBI Taxonomy" id="578093"/>
    <lineage>
        <taxon>Eukaryota</taxon>
        <taxon>Fungi</taxon>
        <taxon>Dikarya</taxon>
        <taxon>Ascomycota</taxon>
        <taxon>Pezizomycotina</taxon>
        <taxon>Dothideomycetes</taxon>
        <taxon>Dothideomycetes incertae sedis</taxon>
        <taxon>Lineolatales</taxon>
        <taxon>Lineolataceae</taxon>
        <taxon>Lineolata</taxon>
    </lineage>
</organism>
<sequence>MEPCTPDELSPCTFRSTGTVRNVAATRQLISIPVLRAERERNFLRTSDMTSLLSRRREGLGSVFRRRASSEKLMPWQPRRFAKTSRFSRFCRRRAILVVVVYAPTALFVSLLPIVPPFGCPAGTRHAACSSLRALLHHRAQAKSVCLQPRWAHDADRPVERSACSVTWIRAPPFPTLAHRDLTHRCVCLARIRRRKQAESKLPVRDGNGTTYMRKTSPCPQPAGQTALDAANTSACSTWDSACGSSPVHQPRSRASASHAPPGRSLAGSRGRHPLRVWSGIRPARQASHSLTA</sequence>
<evidence type="ECO:0000313" key="3">
    <source>
        <dbReference type="EMBL" id="KAF2455168.1"/>
    </source>
</evidence>
<evidence type="ECO:0000313" key="4">
    <source>
        <dbReference type="Proteomes" id="UP000799766"/>
    </source>
</evidence>
<dbReference type="EMBL" id="MU001688">
    <property type="protein sequence ID" value="KAF2455168.1"/>
    <property type="molecule type" value="Genomic_DNA"/>
</dbReference>
<evidence type="ECO:0008006" key="5">
    <source>
        <dbReference type="Google" id="ProtNLM"/>
    </source>
</evidence>
<reference evidence="3" key="1">
    <citation type="journal article" date="2020" name="Stud. Mycol.">
        <title>101 Dothideomycetes genomes: a test case for predicting lifestyles and emergence of pathogens.</title>
        <authorList>
            <person name="Haridas S."/>
            <person name="Albert R."/>
            <person name="Binder M."/>
            <person name="Bloem J."/>
            <person name="Labutti K."/>
            <person name="Salamov A."/>
            <person name="Andreopoulos B."/>
            <person name="Baker S."/>
            <person name="Barry K."/>
            <person name="Bills G."/>
            <person name="Bluhm B."/>
            <person name="Cannon C."/>
            <person name="Castanera R."/>
            <person name="Culley D."/>
            <person name="Daum C."/>
            <person name="Ezra D."/>
            <person name="Gonzalez J."/>
            <person name="Henrissat B."/>
            <person name="Kuo A."/>
            <person name="Liang C."/>
            <person name="Lipzen A."/>
            <person name="Lutzoni F."/>
            <person name="Magnuson J."/>
            <person name="Mondo S."/>
            <person name="Nolan M."/>
            <person name="Ohm R."/>
            <person name="Pangilinan J."/>
            <person name="Park H.-J."/>
            <person name="Ramirez L."/>
            <person name="Alfaro M."/>
            <person name="Sun H."/>
            <person name="Tritt A."/>
            <person name="Yoshinaga Y."/>
            <person name="Zwiers L.-H."/>
            <person name="Turgeon B."/>
            <person name="Goodwin S."/>
            <person name="Spatafora J."/>
            <person name="Crous P."/>
            <person name="Grigoriev I."/>
        </authorList>
    </citation>
    <scope>NUCLEOTIDE SEQUENCE</scope>
    <source>
        <strain evidence="3">ATCC 16933</strain>
    </source>
</reference>
<feature type="transmembrane region" description="Helical" evidence="2">
    <location>
        <begin position="95"/>
        <end position="115"/>
    </location>
</feature>
<evidence type="ECO:0000256" key="2">
    <source>
        <dbReference type="SAM" id="Phobius"/>
    </source>
</evidence>
<feature type="region of interest" description="Disordered" evidence="1">
    <location>
        <begin position="203"/>
        <end position="226"/>
    </location>
</feature>